<evidence type="ECO:0000313" key="1">
    <source>
        <dbReference type="EMBL" id="EGH27039.1"/>
    </source>
</evidence>
<proteinExistence type="predicted"/>
<dbReference type="Proteomes" id="UP000003465">
    <property type="component" value="Unassembled WGS sequence"/>
</dbReference>
<protein>
    <recommendedName>
        <fullName evidence="3">Secretion protein HlyD</fullName>
    </recommendedName>
</protein>
<dbReference type="EMBL" id="AEAG01003237">
    <property type="protein sequence ID" value="EGH27039.1"/>
    <property type="molecule type" value="Genomic_DNA"/>
</dbReference>
<evidence type="ECO:0008006" key="3">
    <source>
        <dbReference type="Google" id="ProtNLM"/>
    </source>
</evidence>
<reference evidence="1 2" key="1">
    <citation type="journal article" date="2011" name="PLoS Pathog.">
        <title>Dynamic evolution of pathogenicity revealed by sequencing and comparative genomics of 19 Pseudomonas syringae isolates.</title>
        <authorList>
            <person name="Baltrus D.A."/>
            <person name="Nishimura M.T."/>
            <person name="Romanchuk A."/>
            <person name="Chang J.H."/>
            <person name="Mukhtar M.S."/>
            <person name="Cherkis K."/>
            <person name="Roach J."/>
            <person name="Grant S.R."/>
            <person name="Jones C.D."/>
            <person name="Dangl J.L."/>
        </authorList>
    </citation>
    <scope>NUCLEOTIDE SEQUENCE [LARGE SCALE GENOMIC DNA]</scope>
    <source>
        <strain evidence="1 2">301020</strain>
    </source>
</reference>
<evidence type="ECO:0000313" key="2">
    <source>
        <dbReference type="Proteomes" id="UP000003465"/>
    </source>
</evidence>
<feature type="non-terminal residue" evidence="1">
    <location>
        <position position="34"/>
    </location>
</feature>
<organism evidence="1 2">
    <name type="scientific">Pseudomonas amygdali pv. mori str. 301020</name>
    <dbReference type="NCBI Taxonomy" id="629261"/>
    <lineage>
        <taxon>Bacteria</taxon>
        <taxon>Pseudomonadati</taxon>
        <taxon>Pseudomonadota</taxon>
        <taxon>Gammaproteobacteria</taxon>
        <taxon>Pseudomonadales</taxon>
        <taxon>Pseudomonadaceae</taxon>
        <taxon>Pseudomonas</taxon>
        <taxon>Pseudomonas amygdali</taxon>
    </lineage>
</organism>
<dbReference type="AlphaFoldDB" id="A0A656GNI2"/>
<name>A0A656GNI2_PSEA0</name>
<sequence>MIWEGDVPPGFEVLVAPVTGYVAKRSVQLGQRIQ</sequence>
<accession>A0A656GNI2</accession>
<comment type="caution">
    <text evidence="1">The sequence shown here is derived from an EMBL/GenBank/DDBJ whole genome shotgun (WGS) entry which is preliminary data.</text>
</comment>
<gene>
    <name evidence="1" type="ORF">PSYMO_38348</name>
</gene>